<reference evidence="2 3" key="1">
    <citation type="submission" date="2020-01" db="EMBL/GenBank/DDBJ databases">
        <title>Ponticoccus aerotolerans gen. nov., sp. nov., an anaerobic bacterium and proposal of Ponticoccusceae fam. nov., Ponticoccusles ord. nov. and Ponticoccuse classis nov. in the phylum Kiritimatiellaeota.</title>
        <authorList>
            <person name="Zhou L.Y."/>
            <person name="Du Z.J."/>
        </authorList>
    </citation>
    <scope>NUCLEOTIDE SEQUENCE [LARGE SCALE GENOMIC DNA]</scope>
    <source>
        <strain evidence="2 3">S-5007</strain>
    </source>
</reference>
<dbReference type="Proteomes" id="UP000464954">
    <property type="component" value="Chromosome"/>
</dbReference>
<dbReference type="KEGG" id="taer:GT409_05785"/>
<evidence type="ECO:0000313" key="2">
    <source>
        <dbReference type="EMBL" id="QHI70889.1"/>
    </source>
</evidence>
<dbReference type="CDD" id="cd06981">
    <property type="entry name" value="cupin_reut_a1446"/>
    <property type="match status" value="1"/>
</dbReference>
<dbReference type="InterPro" id="IPR011051">
    <property type="entry name" value="RmlC_Cupin_sf"/>
</dbReference>
<sequence length="111" mass="12489">MRVAMNLLEKIPESASQELLTELLNADGVRIERIVSFGQCSPDGFWYDQDDHEWVLLVEGSATLGFENGPGLNLKPGDFVNIPAGQRHRVEKTDLSGRTVWLAVFYENKLK</sequence>
<dbReference type="Gene3D" id="2.60.120.10">
    <property type="entry name" value="Jelly Rolls"/>
    <property type="match status" value="1"/>
</dbReference>
<dbReference type="AlphaFoldDB" id="A0A6P1M845"/>
<evidence type="ECO:0000259" key="1">
    <source>
        <dbReference type="Pfam" id="PF07883"/>
    </source>
</evidence>
<dbReference type="InterPro" id="IPR013096">
    <property type="entry name" value="Cupin_2"/>
</dbReference>
<gene>
    <name evidence="2" type="ORF">GT409_05785</name>
</gene>
<name>A0A6P1M845_9BACT</name>
<keyword evidence="3" id="KW-1185">Reference proteome</keyword>
<evidence type="ECO:0000313" key="3">
    <source>
        <dbReference type="Proteomes" id="UP000464954"/>
    </source>
</evidence>
<accession>A0A6P1M845</accession>
<proteinExistence type="predicted"/>
<dbReference type="SUPFAM" id="SSF51182">
    <property type="entry name" value="RmlC-like cupins"/>
    <property type="match status" value="1"/>
</dbReference>
<feature type="domain" description="Cupin type-2" evidence="1">
    <location>
        <begin position="50"/>
        <end position="105"/>
    </location>
</feature>
<organism evidence="2 3">
    <name type="scientific">Tichowtungia aerotolerans</name>
    <dbReference type="NCBI Taxonomy" id="2697043"/>
    <lineage>
        <taxon>Bacteria</taxon>
        <taxon>Pseudomonadati</taxon>
        <taxon>Kiritimatiellota</taxon>
        <taxon>Tichowtungiia</taxon>
        <taxon>Tichowtungiales</taxon>
        <taxon>Tichowtungiaceae</taxon>
        <taxon>Tichowtungia</taxon>
    </lineage>
</organism>
<protein>
    <submittedName>
        <fullName evidence="2">Cupin domain-containing protein</fullName>
    </submittedName>
</protein>
<dbReference type="InterPro" id="IPR014710">
    <property type="entry name" value="RmlC-like_jellyroll"/>
</dbReference>
<dbReference type="EMBL" id="CP047593">
    <property type="protein sequence ID" value="QHI70889.1"/>
    <property type="molecule type" value="Genomic_DNA"/>
</dbReference>
<dbReference type="Pfam" id="PF07883">
    <property type="entry name" value="Cupin_2"/>
    <property type="match status" value="1"/>
</dbReference>